<keyword evidence="1" id="KW-0732">Signal</keyword>
<dbReference type="AlphaFoldDB" id="A0A543AAM4"/>
<comment type="caution">
    <text evidence="2">The sequence shown here is derived from an EMBL/GenBank/DDBJ whole genome shotgun (WGS) entry which is preliminary data.</text>
</comment>
<keyword evidence="3" id="KW-1185">Reference proteome</keyword>
<reference evidence="2 3" key="1">
    <citation type="submission" date="2019-06" db="EMBL/GenBank/DDBJ databases">
        <title>Sequencing the genomes of 1000 actinobacteria strains.</title>
        <authorList>
            <person name="Klenk H.-P."/>
        </authorList>
    </citation>
    <scope>NUCLEOTIDE SEQUENCE [LARGE SCALE GENOMIC DNA]</scope>
    <source>
        <strain evidence="2 3">DSM 25218</strain>
    </source>
</reference>
<accession>A0A543AAM4</accession>
<gene>
    <name evidence="2" type="ORF">FB381_3537</name>
</gene>
<dbReference type="Proteomes" id="UP000320209">
    <property type="component" value="Unassembled WGS sequence"/>
</dbReference>
<sequence>MALGIWTTYAAAIAVAALQLGADPEAGRAQPETPLAPGSPAALIQQHDCWSAEAPRDMSGRLPGHAIVASGATPRYVGSDLTGKALDQVFAGDDHDLVVYAFCR</sequence>
<evidence type="ECO:0000313" key="3">
    <source>
        <dbReference type="Proteomes" id="UP000320209"/>
    </source>
</evidence>
<evidence type="ECO:0000256" key="1">
    <source>
        <dbReference type="SAM" id="SignalP"/>
    </source>
</evidence>
<proteinExistence type="predicted"/>
<feature type="signal peptide" evidence="1">
    <location>
        <begin position="1"/>
        <end position="22"/>
    </location>
</feature>
<dbReference type="EMBL" id="VFOV01000001">
    <property type="protein sequence ID" value="TQL69625.1"/>
    <property type="molecule type" value="Genomic_DNA"/>
</dbReference>
<protein>
    <submittedName>
        <fullName evidence="2">Uncharacterized protein</fullName>
    </submittedName>
</protein>
<name>A0A543AAM4_9ACTN</name>
<evidence type="ECO:0000313" key="2">
    <source>
        <dbReference type="EMBL" id="TQL69625.1"/>
    </source>
</evidence>
<feature type="chain" id="PRO_5038975613" evidence="1">
    <location>
        <begin position="23"/>
        <end position="104"/>
    </location>
</feature>
<organism evidence="2 3">
    <name type="scientific">Nocardioides albertanoniae</name>
    <dbReference type="NCBI Taxonomy" id="1175486"/>
    <lineage>
        <taxon>Bacteria</taxon>
        <taxon>Bacillati</taxon>
        <taxon>Actinomycetota</taxon>
        <taxon>Actinomycetes</taxon>
        <taxon>Propionibacteriales</taxon>
        <taxon>Nocardioidaceae</taxon>
        <taxon>Nocardioides</taxon>
    </lineage>
</organism>